<gene>
    <name evidence="3" type="ORF">LCGC14_0047500</name>
</gene>
<dbReference type="Gene3D" id="1.10.287.540">
    <property type="entry name" value="Helix hairpin bin"/>
    <property type="match status" value="1"/>
</dbReference>
<keyword evidence="2" id="KW-1133">Transmembrane helix</keyword>
<dbReference type="GO" id="GO:0043683">
    <property type="term" value="P:type IV pilus assembly"/>
    <property type="evidence" value="ECO:0007669"/>
    <property type="project" value="InterPro"/>
</dbReference>
<evidence type="ECO:0000256" key="1">
    <source>
        <dbReference type="SAM" id="Coils"/>
    </source>
</evidence>
<feature type="transmembrane region" description="Helical" evidence="2">
    <location>
        <begin position="28"/>
        <end position="50"/>
    </location>
</feature>
<dbReference type="PANTHER" id="PTHR39555:SF1">
    <property type="entry name" value="TYPE IV PILUS INNER MEMBRANE COMPONENT PILO"/>
    <property type="match status" value="1"/>
</dbReference>
<evidence type="ECO:0000256" key="2">
    <source>
        <dbReference type="SAM" id="Phobius"/>
    </source>
</evidence>
<proteinExistence type="predicted"/>
<dbReference type="EMBL" id="LAZR01000010">
    <property type="protein sequence ID" value="KKO08056.1"/>
    <property type="molecule type" value="Genomic_DNA"/>
</dbReference>
<keyword evidence="1" id="KW-0175">Coiled coil</keyword>
<feature type="coiled-coil region" evidence="1">
    <location>
        <begin position="51"/>
        <end position="102"/>
    </location>
</feature>
<dbReference type="AlphaFoldDB" id="A0A0F9VSG1"/>
<accession>A0A0F9VSG1</accession>
<dbReference type="Gene3D" id="3.30.70.60">
    <property type="match status" value="1"/>
</dbReference>
<dbReference type="GO" id="GO:0043107">
    <property type="term" value="P:type IV pilus-dependent motility"/>
    <property type="evidence" value="ECO:0007669"/>
    <property type="project" value="InterPro"/>
</dbReference>
<protein>
    <recommendedName>
        <fullName evidence="4">Pilus assembly protein PilP</fullName>
    </recommendedName>
</protein>
<keyword evidence="2" id="KW-0472">Membrane</keyword>
<evidence type="ECO:0000313" key="3">
    <source>
        <dbReference type="EMBL" id="KKO08056.1"/>
    </source>
</evidence>
<reference evidence="3" key="1">
    <citation type="journal article" date="2015" name="Nature">
        <title>Complex archaea that bridge the gap between prokaryotes and eukaryotes.</title>
        <authorList>
            <person name="Spang A."/>
            <person name="Saw J.H."/>
            <person name="Jorgensen S.L."/>
            <person name="Zaremba-Niedzwiedzka K."/>
            <person name="Martijn J."/>
            <person name="Lind A.E."/>
            <person name="van Eijk R."/>
            <person name="Schleper C."/>
            <person name="Guy L."/>
            <person name="Ettema T.J."/>
        </authorList>
    </citation>
    <scope>NUCLEOTIDE SEQUENCE</scope>
</reference>
<sequence>MSFSQSMDSLKKIDLSDLDFNNIGSWPGALKVIVCVLVFVVLLVLGYHFHLKDLQVSLERVEATEVALRKEFEDKSFRAANLEAYKEQLAEIEERFSGLLKQLPKDSEVPGLLEDITQMGLNSGLEFESITLKPEVAKQFYVELPINIVVRGSYHDLATFVSSVAGLPRIVTLNDFVIEPVNVASPDLLTMNIVAKTYRYNDAGDTSDAGGQQ</sequence>
<organism evidence="3">
    <name type="scientific">marine sediment metagenome</name>
    <dbReference type="NCBI Taxonomy" id="412755"/>
    <lineage>
        <taxon>unclassified sequences</taxon>
        <taxon>metagenomes</taxon>
        <taxon>ecological metagenomes</taxon>
    </lineage>
</organism>
<keyword evidence="2" id="KW-0812">Transmembrane</keyword>
<name>A0A0F9VSG1_9ZZZZ</name>
<dbReference type="PANTHER" id="PTHR39555">
    <property type="entry name" value="FIMBRIAL ASSEMBLY PROTEIN PILO-LIKE PROTEIN-RELATED"/>
    <property type="match status" value="1"/>
</dbReference>
<dbReference type="PIRSF" id="PIRSF016482">
    <property type="entry name" value="PilO"/>
    <property type="match status" value="1"/>
</dbReference>
<evidence type="ECO:0008006" key="4">
    <source>
        <dbReference type="Google" id="ProtNLM"/>
    </source>
</evidence>
<comment type="caution">
    <text evidence="3">The sequence shown here is derived from an EMBL/GenBank/DDBJ whole genome shotgun (WGS) entry which is preliminary data.</text>
</comment>
<dbReference type="InterPro" id="IPR014717">
    <property type="entry name" value="Transl_elong_EF1B/ribsomal_bS6"/>
</dbReference>
<dbReference type="InterPro" id="IPR007445">
    <property type="entry name" value="PilO"/>
</dbReference>
<dbReference type="Pfam" id="PF04350">
    <property type="entry name" value="PilO"/>
    <property type="match status" value="1"/>
</dbReference>